<dbReference type="Gene3D" id="3.40.50.1100">
    <property type="match status" value="2"/>
</dbReference>
<dbReference type="InterPro" id="IPR016181">
    <property type="entry name" value="Acyl_CoA_acyltransferase"/>
</dbReference>
<evidence type="ECO:0000256" key="1">
    <source>
        <dbReference type="ARBA" id="ARBA00001933"/>
    </source>
</evidence>
<evidence type="ECO:0000256" key="2">
    <source>
        <dbReference type="ARBA" id="ARBA00022898"/>
    </source>
</evidence>
<evidence type="ECO:0000313" key="5">
    <source>
        <dbReference type="Proteomes" id="UP000192478"/>
    </source>
</evidence>
<keyword evidence="4" id="KW-0456">Lyase</keyword>
<gene>
    <name evidence="4" type="primary">mccA</name>
    <name evidence="4" type="ORF">CLFO_30160</name>
</gene>
<dbReference type="InterPro" id="IPR050214">
    <property type="entry name" value="Cys_Synth/Cystath_Beta-Synth"/>
</dbReference>
<dbReference type="GO" id="GO:1901605">
    <property type="term" value="P:alpha-amino acid metabolic process"/>
    <property type="evidence" value="ECO:0007669"/>
    <property type="project" value="UniProtKB-ARBA"/>
</dbReference>
<organism evidence="4 5">
    <name type="scientific">Clostridium formicaceticum</name>
    <dbReference type="NCBI Taxonomy" id="1497"/>
    <lineage>
        <taxon>Bacteria</taxon>
        <taxon>Bacillati</taxon>
        <taxon>Bacillota</taxon>
        <taxon>Clostridia</taxon>
        <taxon>Eubacteriales</taxon>
        <taxon>Clostridiaceae</taxon>
        <taxon>Clostridium</taxon>
    </lineage>
</organism>
<dbReference type="EMBL" id="CP020559">
    <property type="protein sequence ID" value="ARE88610.1"/>
    <property type="molecule type" value="Genomic_DNA"/>
</dbReference>
<evidence type="ECO:0000259" key="3">
    <source>
        <dbReference type="PROSITE" id="PS51186"/>
    </source>
</evidence>
<dbReference type="GO" id="GO:0016829">
    <property type="term" value="F:lyase activity"/>
    <property type="evidence" value="ECO:0007669"/>
    <property type="project" value="UniProtKB-KW"/>
</dbReference>
<dbReference type="Gene3D" id="3.40.630.30">
    <property type="match status" value="1"/>
</dbReference>
<reference evidence="4 5" key="1">
    <citation type="submission" date="2017-03" db="EMBL/GenBank/DDBJ databases">
        <title>Complete sequence of Clostridium formicaceticum DSM 92.</title>
        <authorList>
            <person name="Poehlein A."/>
            <person name="Karl M."/>
            <person name="Bengelsdorf F.R."/>
            <person name="Duerre P."/>
            <person name="Daniel R."/>
        </authorList>
    </citation>
    <scope>NUCLEOTIDE SEQUENCE [LARGE SCALE GENOMIC DNA]</scope>
    <source>
        <strain evidence="4 5">DSM 92</strain>
    </source>
</reference>
<dbReference type="InterPro" id="IPR036052">
    <property type="entry name" value="TrpB-like_PALP_sf"/>
</dbReference>
<dbReference type="RefSeq" id="WP_236904969.1">
    <property type="nucleotide sequence ID" value="NZ_CP017603.1"/>
</dbReference>
<dbReference type="Pfam" id="PF00583">
    <property type="entry name" value="Acetyltransf_1"/>
    <property type="match status" value="1"/>
</dbReference>
<dbReference type="PROSITE" id="PS51186">
    <property type="entry name" value="GNAT"/>
    <property type="match status" value="1"/>
</dbReference>
<dbReference type="CDD" id="cd04301">
    <property type="entry name" value="NAT_SF"/>
    <property type="match status" value="1"/>
</dbReference>
<feature type="domain" description="N-acetyltransferase" evidence="3">
    <location>
        <begin position="343"/>
        <end position="485"/>
    </location>
</feature>
<evidence type="ECO:0000313" key="4">
    <source>
        <dbReference type="EMBL" id="ARE88610.1"/>
    </source>
</evidence>
<dbReference type="InterPro" id="IPR000182">
    <property type="entry name" value="GNAT_dom"/>
</dbReference>
<comment type="cofactor">
    <cofactor evidence="1">
        <name>pyridoxal 5'-phosphate</name>
        <dbReference type="ChEBI" id="CHEBI:597326"/>
    </cofactor>
</comment>
<dbReference type="Pfam" id="PF00291">
    <property type="entry name" value="PALP"/>
    <property type="match status" value="1"/>
</dbReference>
<dbReference type="Proteomes" id="UP000192478">
    <property type="component" value="Chromosome"/>
</dbReference>
<dbReference type="GO" id="GO:0016747">
    <property type="term" value="F:acyltransferase activity, transferring groups other than amino-acyl groups"/>
    <property type="evidence" value="ECO:0007669"/>
    <property type="project" value="InterPro"/>
</dbReference>
<dbReference type="SUPFAM" id="SSF55729">
    <property type="entry name" value="Acyl-CoA N-acyltransferases (Nat)"/>
    <property type="match status" value="1"/>
</dbReference>
<protein>
    <submittedName>
        <fullName evidence="4">O-acetylserine dependent cystathionine beta-synthase</fullName>
        <ecNumber evidence="4">4.2.1.-</ecNumber>
    </submittedName>
</protein>
<keyword evidence="2" id="KW-0663">Pyridoxal phosphate</keyword>
<dbReference type="PANTHER" id="PTHR10314">
    <property type="entry name" value="CYSTATHIONINE BETA-SYNTHASE"/>
    <property type="match status" value="1"/>
</dbReference>
<dbReference type="InterPro" id="IPR001926">
    <property type="entry name" value="TrpB-like_PALP"/>
</dbReference>
<dbReference type="SUPFAM" id="SSF53686">
    <property type="entry name" value="Tryptophan synthase beta subunit-like PLP-dependent enzymes"/>
    <property type="match status" value="1"/>
</dbReference>
<accession>A0AAC9RQU6</accession>
<proteinExistence type="predicted"/>
<name>A0AAC9RQU6_9CLOT</name>
<dbReference type="EC" id="4.2.1.-" evidence="4"/>
<sequence>MYNSFMEATKQYICSLACNKEEVKMNKNTIINMVGKTPLVRAESLEKELGISKIYLKLEGNNPSGQRIDRLAYLLVKDAISINKRTLCVGTYGALSKSLALISQYYDIKCVFVFPINSKVAKNKIFHKDNIEVIEYGKTQFDAISYSKKLSEENKWYNASLGMENNILNMTSLSFIADELHQQVKGEIDSVFSLMSYGFSVSALNLGFRQLWINDSIKKLPKLYSCTINEGNVIYESFKKNSEKIISLPNEKIKVTKYNRHLLNFNSSIAQDALDSIYDANGKITGISEEELVKYTNEFKSIENIKFSTENGYAVAGFMKEAKNGNLSEGNHVILLDDGRVDLDVRRVQKNDVDMSVDEIVNLMNEWLMEYTDPLYEIKEALQSAFDRGFVLMAYYNNQLAGTAVIVHTGFENFIPTYHLGYIATKRTIKGRGIATQLLSEAIEVSNGNISLHVEQNNNRAIKLYEKMGFKKSYLRMIHESRSGI</sequence>
<dbReference type="AlphaFoldDB" id="A0AAC9RQU6"/>